<gene>
    <name evidence="5" type="ORF">HF577_05565</name>
</gene>
<organism evidence="5 6">
    <name type="scientific">Pseudonocardia xinjiangensis</name>
    <dbReference type="NCBI Taxonomy" id="75289"/>
    <lineage>
        <taxon>Bacteria</taxon>
        <taxon>Bacillati</taxon>
        <taxon>Actinomycetota</taxon>
        <taxon>Actinomycetes</taxon>
        <taxon>Pseudonocardiales</taxon>
        <taxon>Pseudonocardiaceae</taxon>
        <taxon>Pseudonocardia</taxon>
    </lineage>
</organism>
<dbReference type="GO" id="GO:0008168">
    <property type="term" value="F:methyltransferase activity"/>
    <property type="evidence" value="ECO:0007669"/>
    <property type="project" value="UniProtKB-KW"/>
</dbReference>
<dbReference type="Gene3D" id="3.40.50.150">
    <property type="entry name" value="Vaccinia Virus protein VP39"/>
    <property type="match status" value="1"/>
</dbReference>
<keyword evidence="1 5" id="KW-0489">Methyltransferase</keyword>
<dbReference type="SUPFAM" id="SSF53335">
    <property type="entry name" value="S-adenosyl-L-methionine-dependent methyltransferases"/>
    <property type="match status" value="1"/>
</dbReference>
<feature type="domain" description="Methyltransferase" evidence="4">
    <location>
        <begin position="10"/>
        <end position="102"/>
    </location>
</feature>
<sequence length="212" mass="23525">MIDEFRPKAVIDLGCGTGLLARRLARSGIAVTGVDPAAGSLEYARAQPGAHRVRWILGDASVLPTAAADLVLMTGNAAQAIIEPADWDEMLRRTFAALRPGGRFVFETRDPGRRAWENWTRAESWRRVQIDGVGSVETWVELTGVDLPLVSFRHTWVFESDGAVLTSDSTLRFRDRAEIEHDLERHGYAVDEVRDAPDRPGLEFVFVALRAD</sequence>
<dbReference type="InterPro" id="IPR029063">
    <property type="entry name" value="SAM-dependent_MTases_sf"/>
</dbReference>
<accession>A0ABX1RBQ0</accession>
<reference evidence="5 6" key="1">
    <citation type="submission" date="2020-04" db="EMBL/GenBank/DDBJ databases">
        <authorList>
            <person name="Klaysubun C."/>
            <person name="Duangmal K."/>
            <person name="Lipun K."/>
        </authorList>
    </citation>
    <scope>NUCLEOTIDE SEQUENCE [LARGE SCALE GENOMIC DNA]</scope>
    <source>
        <strain evidence="5 6">JCM 11839</strain>
    </source>
</reference>
<dbReference type="InterPro" id="IPR041698">
    <property type="entry name" value="Methyltransf_25"/>
</dbReference>
<evidence type="ECO:0000256" key="1">
    <source>
        <dbReference type="ARBA" id="ARBA00022603"/>
    </source>
</evidence>
<dbReference type="PANTHER" id="PTHR43464">
    <property type="entry name" value="METHYLTRANSFERASE"/>
    <property type="match status" value="1"/>
</dbReference>
<keyword evidence="2" id="KW-0808">Transferase</keyword>
<comment type="caution">
    <text evidence="5">The sequence shown here is derived from an EMBL/GenBank/DDBJ whole genome shotgun (WGS) entry which is preliminary data.</text>
</comment>
<dbReference type="Proteomes" id="UP001296706">
    <property type="component" value="Unassembled WGS sequence"/>
</dbReference>
<dbReference type="EMBL" id="JAAXKY010000010">
    <property type="protein sequence ID" value="NMH76571.1"/>
    <property type="molecule type" value="Genomic_DNA"/>
</dbReference>
<name>A0ABX1RBQ0_9PSEU</name>
<dbReference type="PANTHER" id="PTHR43464:SF19">
    <property type="entry name" value="UBIQUINONE BIOSYNTHESIS O-METHYLTRANSFERASE, MITOCHONDRIAL"/>
    <property type="match status" value="1"/>
</dbReference>
<evidence type="ECO:0000256" key="3">
    <source>
        <dbReference type="ARBA" id="ARBA00022691"/>
    </source>
</evidence>
<keyword evidence="3" id="KW-0949">S-adenosyl-L-methionine</keyword>
<keyword evidence="6" id="KW-1185">Reference proteome</keyword>
<proteinExistence type="predicted"/>
<evidence type="ECO:0000259" key="4">
    <source>
        <dbReference type="Pfam" id="PF13649"/>
    </source>
</evidence>
<evidence type="ECO:0000313" key="6">
    <source>
        <dbReference type="Proteomes" id="UP001296706"/>
    </source>
</evidence>
<protein>
    <submittedName>
        <fullName evidence="5">Class I SAM-dependent methyltransferase</fullName>
    </submittedName>
</protein>
<dbReference type="GO" id="GO:0032259">
    <property type="term" value="P:methylation"/>
    <property type="evidence" value="ECO:0007669"/>
    <property type="project" value="UniProtKB-KW"/>
</dbReference>
<dbReference type="CDD" id="cd02440">
    <property type="entry name" value="AdoMet_MTases"/>
    <property type="match status" value="1"/>
</dbReference>
<evidence type="ECO:0000256" key="2">
    <source>
        <dbReference type="ARBA" id="ARBA00022679"/>
    </source>
</evidence>
<dbReference type="Pfam" id="PF13649">
    <property type="entry name" value="Methyltransf_25"/>
    <property type="match status" value="1"/>
</dbReference>
<evidence type="ECO:0000313" key="5">
    <source>
        <dbReference type="EMBL" id="NMH76571.1"/>
    </source>
</evidence>